<dbReference type="GeneID" id="18911985"/>
<dbReference type="HOGENOM" id="CLU_1366683_0_0_1"/>
<dbReference type="AlphaFoldDB" id="K5VP21"/>
<dbReference type="RefSeq" id="XP_007402982.1">
    <property type="nucleotide sequence ID" value="XM_007402920.1"/>
</dbReference>
<evidence type="ECO:0000313" key="2">
    <source>
        <dbReference type="Proteomes" id="UP000008370"/>
    </source>
</evidence>
<dbReference type="InParanoid" id="K5VP21"/>
<sequence>MGWRRTRRKLWSRSKNAAYALEQALDIFNRAAVYPPVPGLQAGVSCLLAISRANAESIRELTRNMNDLTETVNKYTELNGQSISPQVELAVNERRSWDAINDEAVKIELRRKLLRVMDNNKDRGGRRVAGFLQDLSQSIKEFMRLLPRLIDSELFHRHWERLPTELHDYIYGLLHSPGHKTGLSALSLVSHTWSQRFRLL</sequence>
<organism evidence="1 2">
    <name type="scientific">Phanerochaete carnosa (strain HHB-10118-sp)</name>
    <name type="common">White-rot fungus</name>
    <name type="synonym">Peniophora carnosa</name>
    <dbReference type="NCBI Taxonomy" id="650164"/>
    <lineage>
        <taxon>Eukaryota</taxon>
        <taxon>Fungi</taxon>
        <taxon>Dikarya</taxon>
        <taxon>Basidiomycota</taxon>
        <taxon>Agaricomycotina</taxon>
        <taxon>Agaricomycetes</taxon>
        <taxon>Polyporales</taxon>
        <taxon>Phanerochaetaceae</taxon>
        <taxon>Phanerochaete</taxon>
    </lineage>
</organism>
<evidence type="ECO:0000313" key="1">
    <source>
        <dbReference type="EMBL" id="EKM48465.1"/>
    </source>
</evidence>
<dbReference type="Proteomes" id="UP000008370">
    <property type="component" value="Unassembled WGS sequence"/>
</dbReference>
<accession>K5VP21</accession>
<name>K5VP21_PHACS</name>
<reference evidence="1 2" key="1">
    <citation type="journal article" date="2012" name="BMC Genomics">
        <title>Comparative genomics of the white-rot fungi, Phanerochaete carnosa and P. chrysosporium, to elucidate the genetic basis of the distinct wood types they colonize.</title>
        <authorList>
            <person name="Suzuki H."/>
            <person name="MacDonald J."/>
            <person name="Syed K."/>
            <person name="Salamov A."/>
            <person name="Hori C."/>
            <person name="Aerts A."/>
            <person name="Henrissat B."/>
            <person name="Wiebenga A."/>
            <person name="vanKuyk P.A."/>
            <person name="Barry K."/>
            <person name="Lindquist E."/>
            <person name="LaButti K."/>
            <person name="Lapidus A."/>
            <person name="Lucas S."/>
            <person name="Coutinho P."/>
            <person name="Gong Y."/>
            <person name="Samejima M."/>
            <person name="Mahadevan R."/>
            <person name="Abou-Zaid M."/>
            <person name="de Vries R.P."/>
            <person name="Igarashi K."/>
            <person name="Yadav J.S."/>
            <person name="Grigoriev I.V."/>
            <person name="Master E.R."/>
        </authorList>
    </citation>
    <scope>NUCLEOTIDE SEQUENCE [LARGE SCALE GENOMIC DNA]</scope>
    <source>
        <strain evidence="1 2">HHB-10118-sp</strain>
    </source>
</reference>
<gene>
    <name evidence="1" type="ORF">PHACADRAFT_202778</name>
</gene>
<dbReference type="KEGG" id="pco:PHACADRAFT_202778"/>
<proteinExistence type="predicted"/>
<keyword evidence="2" id="KW-1185">Reference proteome</keyword>
<protein>
    <submittedName>
        <fullName evidence="1">Uncharacterized protein</fullName>
    </submittedName>
</protein>
<dbReference type="EMBL" id="JH931024">
    <property type="protein sequence ID" value="EKM48465.1"/>
    <property type="molecule type" value="Genomic_DNA"/>
</dbReference>